<reference evidence="4 5" key="1">
    <citation type="journal article" date="2011" name="J. Bacteriol.">
        <title>Genome sequence of the halotolerant marine bacterium Myxococcus fulvus HW-1.</title>
        <authorList>
            <person name="Li Z.F."/>
            <person name="Li X."/>
            <person name="Liu H."/>
            <person name="Liu X."/>
            <person name="Han K."/>
            <person name="Wu Z.H."/>
            <person name="Hu W."/>
            <person name="Li F.F."/>
            <person name="Li Y.Z."/>
        </authorList>
    </citation>
    <scope>NUCLEOTIDE SEQUENCE [LARGE SCALE GENOMIC DNA]</scope>
    <source>
        <strain evidence="5">ATCC BAA-855 / HW-1</strain>
    </source>
</reference>
<keyword evidence="3" id="KW-0472">Membrane</keyword>
<gene>
    <name evidence="4" type="ordered locus">LILAB_25230</name>
</gene>
<keyword evidence="1" id="KW-0175">Coiled coil</keyword>
<dbReference type="HOGENOM" id="CLU_311191_0_0_7"/>
<feature type="compositionally biased region" description="Pro residues" evidence="2">
    <location>
        <begin position="847"/>
        <end position="857"/>
    </location>
</feature>
<dbReference type="STRING" id="483219.LILAB_25230"/>
<feature type="coiled-coil region" evidence="1">
    <location>
        <begin position="515"/>
        <end position="542"/>
    </location>
</feature>
<dbReference type="KEGG" id="mfu:LILAB_25230"/>
<dbReference type="AlphaFoldDB" id="F8C7Y7"/>
<feature type="region of interest" description="Disordered" evidence="2">
    <location>
        <begin position="459"/>
        <end position="482"/>
    </location>
</feature>
<feature type="transmembrane region" description="Helical" evidence="3">
    <location>
        <begin position="121"/>
        <end position="142"/>
    </location>
</feature>
<sequence length="944" mass="98489">MKVGDLYIVATARIGEALKSLDKLVDELKEAATQVKEVAEPIGEFGAVIAAGIAGAVAVAMESNEALSDEVGRLKELVYTMAADIGDLFLPVVRRLADFFERLVVTFQQMSPAMKRSAADLATWVAGVGLAIGFIGKLAGVVEGLAGGVGLVLKVLSSLQKSTMLASLGPTLAAVAARRLADFFERLVVTFQQMSPAMKRSAADLATWVAGVGLAIGFIGKLAGVVEGLAGGVGLVLKVLSSLQKSTMLASLGPTLAAVAAPAAAIAAAVAGLTLLAGSVYGAWTDTSTGLRDSVLSILSSIGAVATRVWELLTSVFKGLASTLQSMAAQALDTMAWLIRMAAKAMGPMVKALPKTMQMGRLNKALDTAQQVTGASLLKDLKDGASFLEEKALAGAQAVSDALSSLGTSVADIATDVGKGVAFGFSKSLEGTRKLLNDLGLTGLLDSLMAMMPSLASGQANIRQPGNDNSEKSLAQLQREEGEAASREVANADFFEGAAAAAAFAQFEKEVQQFKDEASANLEMEKESREELRNAVIAANEAGHESFRQLSDDMRRWMEETRQAIASAKATLASKFAGAMSQISSLVDTAMTGMAAGGPMGAIGAVVGELLVQSEAFATLMEMVSVVIKHVAEALSGILVPLQPLVGAIFLIIEAVTSSLVPVFTALGELVEPLVPPLVLLGQLLQGLSPLLSALAQAFLAIMAPINLIAGPVLKGLFGVLKFISTVILTVAQALGKAWNAIVGAVQAVIRGISKAVEWLGIDSLKNFANGLDRMKVDTDAMGESLDALRDLTWDSAEAKAKETAEVLRNTAALQKATDALTNVPNAWKVAFRRYQSQDAQDGPSMEPTPTPPPPPSSGGAHGPEGDWDGVRRNRVGDPLPDWKQPRDPSREYTKGSDAAAGAAPYSVTIVGYDLDEAVEAGGRLVRQEARRRAFRRSGRTEGL</sequence>
<feature type="transmembrane region" description="Helical" evidence="3">
    <location>
        <begin position="255"/>
        <end position="284"/>
    </location>
</feature>
<evidence type="ECO:0000313" key="4">
    <source>
        <dbReference type="EMBL" id="AEI66939.1"/>
    </source>
</evidence>
<proteinExistence type="predicted"/>
<organism evidence="4 5">
    <name type="scientific">Myxococcus fulvus (strain ATCC BAA-855 / HW-1)</name>
    <dbReference type="NCBI Taxonomy" id="483219"/>
    <lineage>
        <taxon>Bacteria</taxon>
        <taxon>Pseudomonadati</taxon>
        <taxon>Myxococcota</taxon>
        <taxon>Myxococcia</taxon>
        <taxon>Myxococcales</taxon>
        <taxon>Cystobacterineae</taxon>
        <taxon>Myxococcaceae</taxon>
        <taxon>Myxococcus</taxon>
    </lineage>
</organism>
<dbReference type="EMBL" id="CP002830">
    <property type="protein sequence ID" value="AEI66939.1"/>
    <property type="molecule type" value="Genomic_DNA"/>
</dbReference>
<feature type="region of interest" description="Disordered" evidence="2">
    <location>
        <begin position="837"/>
        <end position="901"/>
    </location>
</feature>
<accession>F8C7Y7</accession>
<keyword evidence="3" id="KW-1133">Transmembrane helix</keyword>
<evidence type="ECO:0000256" key="2">
    <source>
        <dbReference type="SAM" id="MobiDB-lite"/>
    </source>
</evidence>
<evidence type="ECO:0000256" key="1">
    <source>
        <dbReference type="SAM" id="Coils"/>
    </source>
</evidence>
<dbReference type="eggNOG" id="COG5412">
    <property type="taxonomic scope" value="Bacteria"/>
</dbReference>
<feature type="compositionally biased region" description="Basic and acidic residues" evidence="2">
    <location>
        <begin position="884"/>
        <end position="895"/>
    </location>
</feature>
<keyword evidence="3" id="KW-0812">Transmembrane</keyword>
<protein>
    <submittedName>
        <fullName evidence="4">Uncharacterized protein</fullName>
    </submittedName>
</protein>
<name>F8C7Y7_MYXFH</name>
<feature type="transmembrane region" description="Helical" evidence="3">
    <location>
        <begin position="225"/>
        <end position="243"/>
    </location>
</feature>
<dbReference type="Proteomes" id="UP000000488">
    <property type="component" value="Chromosome"/>
</dbReference>
<evidence type="ECO:0000313" key="5">
    <source>
        <dbReference type="Proteomes" id="UP000000488"/>
    </source>
</evidence>
<evidence type="ECO:0000256" key="3">
    <source>
        <dbReference type="SAM" id="Phobius"/>
    </source>
</evidence>
<feature type="compositionally biased region" description="Polar residues" evidence="2">
    <location>
        <begin position="459"/>
        <end position="476"/>
    </location>
</feature>